<organism evidence="1 2">
    <name type="scientific">Acetobacterium wieringae</name>
    <dbReference type="NCBI Taxonomy" id="52694"/>
    <lineage>
        <taxon>Bacteria</taxon>
        <taxon>Bacillati</taxon>
        <taxon>Bacillota</taxon>
        <taxon>Clostridia</taxon>
        <taxon>Eubacteriales</taxon>
        <taxon>Eubacteriaceae</taxon>
        <taxon>Acetobacterium</taxon>
    </lineage>
</organism>
<dbReference type="EMBL" id="CP087994">
    <property type="protein sequence ID" value="UYO64423.1"/>
    <property type="molecule type" value="Genomic_DNA"/>
</dbReference>
<keyword evidence="2" id="KW-1185">Reference proteome</keyword>
<reference evidence="1" key="1">
    <citation type="submission" date="2021-11" db="EMBL/GenBank/DDBJ databases">
        <title>Isoprene-degrading acetogen.</title>
        <authorList>
            <person name="Yang Y."/>
            <person name="Jin H."/>
            <person name="Yan J."/>
        </authorList>
    </citation>
    <scope>NUCLEOTIDE SEQUENCE</scope>
    <source>
        <strain evidence="1">Berkeley</strain>
    </source>
</reference>
<dbReference type="Proteomes" id="UP001163550">
    <property type="component" value="Chromosome"/>
</dbReference>
<protein>
    <submittedName>
        <fullName evidence="1">Uncharacterized protein</fullName>
    </submittedName>
</protein>
<accession>A0ABY6HLG5</accession>
<evidence type="ECO:0000313" key="1">
    <source>
        <dbReference type="EMBL" id="UYO64423.1"/>
    </source>
</evidence>
<sequence>MIIILVLLTGIVVVEAVWLKRLKREIERKDMNIKMLECVIIKLKKG</sequence>
<dbReference type="RefSeq" id="WP_228881308.1">
    <property type="nucleotide sequence ID" value="NZ_CABIIK010000033.1"/>
</dbReference>
<proteinExistence type="predicted"/>
<gene>
    <name evidence="1" type="ORF">LNN31_08370</name>
</gene>
<evidence type="ECO:0000313" key="2">
    <source>
        <dbReference type="Proteomes" id="UP001163550"/>
    </source>
</evidence>
<name>A0ABY6HLG5_9FIRM</name>